<dbReference type="Gene3D" id="2.170.150.70">
    <property type="match status" value="1"/>
</dbReference>
<feature type="domain" description="CENP-V/GFA" evidence="5">
    <location>
        <begin position="38"/>
        <end position="161"/>
    </location>
</feature>
<dbReference type="EMBL" id="JAWRVE010000003">
    <property type="protein sequence ID" value="KAL1882879.1"/>
    <property type="molecule type" value="Genomic_DNA"/>
</dbReference>
<evidence type="ECO:0000256" key="3">
    <source>
        <dbReference type="ARBA" id="ARBA00022833"/>
    </source>
</evidence>
<accession>A0ABR3Y3N9</accession>
<keyword evidence="7" id="KW-1185">Reference proteome</keyword>
<dbReference type="PROSITE" id="PS51891">
    <property type="entry name" value="CENP_V_GFA"/>
    <property type="match status" value="1"/>
</dbReference>
<feature type="compositionally biased region" description="Basic and acidic residues" evidence="4">
    <location>
        <begin position="7"/>
        <end position="18"/>
    </location>
</feature>
<dbReference type="Proteomes" id="UP001583177">
    <property type="component" value="Unassembled WGS sequence"/>
</dbReference>
<dbReference type="Pfam" id="PF04828">
    <property type="entry name" value="GFA"/>
    <property type="match status" value="1"/>
</dbReference>
<comment type="caution">
    <text evidence="6">The sequence shown here is derived from an EMBL/GenBank/DDBJ whole genome shotgun (WGS) entry which is preliminary data.</text>
</comment>
<dbReference type="PANTHER" id="PTHR28620:SF1">
    <property type="entry name" value="CENP-V_GFA DOMAIN-CONTAINING PROTEIN"/>
    <property type="match status" value="1"/>
</dbReference>
<evidence type="ECO:0000313" key="7">
    <source>
        <dbReference type="Proteomes" id="UP001583177"/>
    </source>
</evidence>
<feature type="region of interest" description="Disordered" evidence="4">
    <location>
        <begin position="1"/>
        <end position="21"/>
    </location>
</feature>
<organism evidence="6 7">
    <name type="scientific">Diaporthe australafricana</name>
    <dbReference type="NCBI Taxonomy" id="127596"/>
    <lineage>
        <taxon>Eukaryota</taxon>
        <taxon>Fungi</taxon>
        <taxon>Dikarya</taxon>
        <taxon>Ascomycota</taxon>
        <taxon>Pezizomycotina</taxon>
        <taxon>Sordariomycetes</taxon>
        <taxon>Sordariomycetidae</taxon>
        <taxon>Diaporthales</taxon>
        <taxon>Diaporthaceae</taxon>
        <taxon>Diaporthe</taxon>
    </lineage>
</organism>
<dbReference type="SUPFAM" id="SSF51316">
    <property type="entry name" value="Mss4-like"/>
    <property type="match status" value="1"/>
</dbReference>
<protein>
    <recommendedName>
        <fullName evidence="5">CENP-V/GFA domain-containing protein</fullName>
    </recommendedName>
</protein>
<keyword evidence="2" id="KW-0479">Metal-binding</keyword>
<evidence type="ECO:0000256" key="4">
    <source>
        <dbReference type="SAM" id="MobiDB-lite"/>
    </source>
</evidence>
<dbReference type="InterPro" id="IPR052355">
    <property type="entry name" value="CENP-V-like"/>
</dbReference>
<gene>
    <name evidence="6" type="ORF">Daus18300_000517</name>
</gene>
<sequence>MPPVVQKHPDHPDVEPKPGDTIVWRWDGSKDPLPEVEHTGQCHCGAVRFRFPHPKLAQQEGWHFPVKNCDCSICQRNGYLTIFAERKDIEWLSGWDQLRDYKFATEKKVHKFCGTCGSSVCIDFLGEWKAAGDVIGINARMLDNLDIEALYLHKKDGKNFVPGS</sequence>
<dbReference type="PANTHER" id="PTHR28620">
    <property type="entry name" value="CENTROMERE PROTEIN V"/>
    <property type="match status" value="1"/>
</dbReference>
<dbReference type="InterPro" id="IPR006913">
    <property type="entry name" value="CENP-V/GFA"/>
</dbReference>
<proteinExistence type="inferred from homology"/>
<comment type="similarity">
    <text evidence="1">Belongs to the Gfa family.</text>
</comment>
<evidence type="ECO:0000256" key="2">
    <source>
        <dbReference type="ARBA" id="ARBA00022723"/>
    </source>
</evidence>
<evidence type="ECO:0000313" key="6">
    <source>
        <dbReference type="EMBL" id="KAL1882879.1"/>
    </source>
</evidence>
<reference evidence="6 7" key="1">
    <citation type="journal article" date="2024" name="IMA Fungus">
        <title>IMA Genome - F19 : A genome assembly and annotation guide to empower mycologists, including annotated draft genome sequences of Ceratocystis pirilliformis, Diaporthe australafricana, Fusarium ophioides, Paecilomyces lecythidis, and Sporothrix stenoceras.</title>
        <authorList>
            <person name="Aylward J."/>
            <person name="Wilson A.M."/>
            <person name="Visagie C.M."/>
            <person name="Spraker J."/>
            <person name="Barnes I."/>
            <person name="Buitendag C."/>
            <person name="Ceriani C."/>
            <person name="Del Mar Angel L."/>
            <person name="du Plessis D."/>
            <person name="Fuchs T."/>
            <person name="Gasser K."/>
            <person name="Kramer D."/>
            <person name="Li W."/>
            <person name="Munsamy K."/>
            <person name="Piso A."/>
            <person name="Price J.L."/>
            <person name="Sonnekus B."/>
            <person name="Thomas C."/>
            <person name="van der Nest A."/>
            <person name="van Dijk A."/>
            <person name="van Heerden A."/>
            <person name="van Vuuren N."/>
            <person name="Yilmaz N."/>
            <person name="Duong T.A."/>
            <person name="van der Merwe N.A."/>
            <person name="Wingfield M.J."/>
            <person name="Wingfield B.D."/>
        </authorList>
    </citation>
    <scope>NUCLEOTIDE SEQUENCE [LARGE SCALE GENOMIC DNA]</scope>
    <source>
        <strain evidence="6 7">CMW 18300</strain>
    </source>
</reference>
<dbReference type="InterPro" id="IPR011057">
    <property type="entry name" value="Mss4-like_sf"/>
</dbReference>
<name>A0ABR3Y3N9_9PEZI</name>
<keyword evidence="3" id="KW-0862">Zinc</keyword>
<evidence type="ECO:0000256" key="1">
    <source>
        <dbReference type="ARBA" id="ARBA00005495"/>
    </source>
</evidence>
<evidence type="ECO:0000259" key="5">
    <source>
        <dbReference type="PROSITE" id="PS51891"/>
    </source>
</evidence>